<feature type="coiled-coil region" evidence="1">
    <location>
        <begin position="30"/>
        <end position="85"/>
    </location>
</feature>
<dbReference type="Proteomes" id="UP001558652">
    <property type="component" value="Unassembled WGS sequence"/>
</dbReference>
<feature type="coiled-coil region" evidence="1">
    <location>
        <begin position="506"/>
        <end position="564"/>
    </location>
</feature>
<feature type="coiled-coil region" evidence="1">
    <location>
        <begin position="626"/>
        <end position="671"/>
    </location>
</feature>
<feature type="coiled-coil region" evidence="1">
    <location>
        <begin position="255"/>
        <end position="282"/>
    </location>
</feature>
<dbReference type="PANTHER" id="PTHR45615">
    <property type="entry name" value="MYOSIN HEAVY CHAIN, NON-MUSCLE"/>
    <property type="match status" value="1"/>
</dbReference>
<evidence type="ECO:0000313" key="3">
    <source>
        <dbReference type="EMBL" id="KAL1139473.1"/>
    </source>
</evidence>
<feature type="compositionally biased region" description="Polar residues" evidence="2">
    <location>
        <begin position="218"/>
        <end position="230"/>
    </location>
</feature>
<gene>
    <name evidence="3" type="ORF">AAG570_006457</name>
</gene>
<protein>
    <submittedName>
        <fullName evidence="3">Uncharacterized protein</fullName>
    </submittedName>
</protein>
<feature type="region of interest" description="Disordered" evidence="2">
    <location>
        <begin position="211"/>
        <end position="255"/>
    </location>
</feature>
<name>A0ABD0YU20_9HEMI</name>
<accession>A0ABD0YU20</accession>
<reference evidence="3 4" key="1">
    <citation type="submission" date="2024-07" db="EMBL/GenBank/DDBJ databases">
        <title>Chromosome-level genome assembly of the water stick insect Ranatra chinensis (Heteroptera: Nepidae).</title>
        <authorList>
            <person name="Liu X."/>
        </authorList>
    </citation>
    <scope>NUCLEOTIDE SEQUENCE [LARGE SCALE GENOMIC DNA]</scope>
    <source>
        <strain evidence="3">Cailab_2021Rc</strain>
        <tissue evidence="3">Muscle</tissue>
    </source>
</reference>
<evidence type="ECO:0000256" key="1">
    <source>
        <dbReference type="SAM" id="Coils"/>
    </source>
</evidence>
<dbReference type="EMBL" id="JBFDAA010000002">
    <property type="protein sequence ID" value="KAL1139473.1"/>
    <property type="molecule type" value="Genomic_DNA"/>
</dbReference>
<dbReference type="AlphaFoldDB" id="A0ABD0YU20"/>
<keyword evidence="1" id="KW-0175">Coiled coil</keyword>
<proteinExistence type="predicted"/>
<feature type="coiled-coil region" evidence="1">
    <location>
        <begin position="120"/>
        <end position="147"/>
    </location>
</feature>
<feature type="region of interest" description="Disordered" evidence="2">
    <location>
        <begin position="148"/>
        <end position="186"/>
    </location>
</feature>
<sequence length="943" mass="107445">MYLIGQKIWLLELKHAEELKEVKCQAACDREQLVAANQKLEHEIAVHIDQLSKVGSQLATLRKEFEALERENRLLGERLRESEISSQALHKQLECMDAIHQRLLELESAEECTSGLRERLTVLQSENTELRDRNDELTTQLEVLQTAVNSRQPQRREGSWEISGGGGGMKRRGTKSPPLGEWGTGCGGARFAGKVRRCCTENDLTTSATSLSAVPLNSGGSMRQQNSESGLESDFDTLAGTSPTPSNSSVENGNIGDSEQEIERLRAYVSQLETKLDQYQMMKEWDLSKANNANASDDDSSFQYLQSATLKSEVTQVTKTSISNASDLMSCISLENDRRCIDSDIQAQEETHRKYQESLNSSLIITSGLSVDDAEKMNQFSRENMARMLSVYQSCSSENCSNFRQAVMNFFKTQVPDKHNFSGQFEGSTLEDVKNSHLENSFPFKDIDLFESMETYKKILGDGTPNKVTKFDKLSQFAFEFIDTSQGPAFNSSEDGERNEDKLQILEVLEQTSKETNVESEKLVQNASAQHAVLVELEHLNEENADLKQRCSDLETSLELMRVEYEKTEDYWSNKLDEERKLFELDQQQSDEKFIELELKIQEYAEMLSNEQGRKHNQLLPPIEERDYLEKQFMDLEEEYESYRHSVESELAQKDSDIAHLEQALAAATRTFRNSLSVVGDCEIQETVQGPPSRLRVPSGFYTHHLIIRNDYLMPHPPYHGQGFTLLVEHFPEMLKGIGLCDETLLSNHRGPHKSFESAGGPRVDQEARYLRGVSDGCDAALSTHLMGYLPDHYPVQVINHLGWQERIDGPKISYREGGMIEALNIKLREQESKCKQLQSTLRHHHRHTQRLVNKAWERCKSDLVCIEGALRVTQDKLERQSALTKRQARNQRKLAGRYALCNERMLSQNVCARSGFQDFDQEIFRFKMHLALAGQQRLIVMK</sequence>
<organism evidence="3 4">
    <name type="scientific">Ranatra chinensis</name>
    <dbReference type="NCBI Taxonomy" id="642074"/>
    <lineage>
        <taxon>Eukaryota</taxon>
        <taxon>Metazoa</taxon>
        <taxon>Ecdysozoa</taxon>
        <taxon>Arthropoda</taxon>
        <taxon>Hexapoda</taxon>
        <taxon>Insecta</taxon>
        <taxon>Pterygota</taxon>
        <taxon>Neoptera</taxon>
        <taxon>Paraneoptera</taxon>
        <taxon>Hemiptera</taxon>
        <taxon>Heteroptera</taxon>
        <taxon>Panheteroptera</taxon>
        <taxon>Nepomorpha</taxon>
        <taxon>Nepidae</taxon>
        <taxon>Ranatrinae</taxon>
        <taxon>Ranatra</taxon>
    </lineage>
</organism>
<keyword evidence="4" id="KW-1185">Reference proteome</keyword>
<evidence type="ECO:0000256" key="2">
    <source>
        <dbReference type="SAM" id="MobiDB-lite"/>
    </source>
</evidence>
<feature type="compositionally biased region" description="Polar residues" evidence="2">
    <location>
        <begin position="239"/>
        <end position="255"/>
    </location>
</feature>
<comment type="caution">
    <text evidence="3">The sequence shown here is derived from an EMBL/GenBank/DDBJ whole genome shotgun (WGS) entry which is preliminary data.</text>
</comment>
<dbReference type="PANTHER" id="PTHR45615:SF80">
    <property type="entry name" value="GRIP DOMAIN-CONTAINING PROTEIN"/>
    <property type="match status" value="1"/>
</dbReference>
<evidence type="ECO:0000313" key="4">
    <source>
        <dbReference type="Proteomes" id="UP001558652"/>
    </source>
</evidence>